<feature type="compositionally biased region" description="Basic and acidic residues" evidence="1">
    <location>
        <begin position="191"/>
        <end position="206"/>
    </location>
</feature>
<evidence type="ECO:0000313" key="2">
    <source>
        <dbReference type="EMBL" id="GAT16124.1"/>
    </source>
</evidence>
<dbReference type="AlphaFoldDB" id="A0A100XGI7"/>
<evidence type="ECO:0000313" key="3">
    <source>
        <dbReference type="Proteomes" id="UP000069654"/>
    </source>
</evidence>
<protein>
    <recommendedName>
        <fullName evidence="4">PE domain-containing protein</fullName>
    </recommendedName>
</protein>
<feature type="region of interest" description="Disordered" evidence="1">
    <location>
        <begin position="166"/>
        <end position="214"/>
    </location>
</feature>
<sequence length="214" mass="22119">MATVPNLRVNEEALHWDPAEVTAPSVPAMAGGEDPMSQLVSEVMPEVAAKVAQMVADTRAREVEFAANIEAAKRAYRGTDADAEQDLRAAEQQIHSPDVTSGGSTAGSRASSFRAQSSAFGQLLSAPMQIIGAAASMPQGVMHGVQDVGGQVGQLAGSVAENITGAGETDVIDGGSADTASEQSDLNGETMTRESTSDEELSERHPSRLAGPRT</sequence>
<name>A0A100XGI7_MYCTH</name>
<dbReference type="RefSeq" id="WP_131588018.1">
    <property type="nucleotide sequence ID" value="NZ_BCTB01000031.1"/>
</dbReference>
<reference evidence="3" key="2">
    <citation type="submission" date="2016-02" db="EMBL/GenBank/DDBJ databases">
        <title>Draft genome sequence of five rapidly growing Mycobacterium species.</title>
        <authorList>
            <person name="Katahira K."/>
            <person name="Gotou Y."/>
            <person name="Iida K."/>
            <person name="Ogura Y."/>
            <person name="Hayashi T."/>
        </authorList>
    </citation>
    <scope>NUCLEOTIDE SEQUENCE [LARGE SCALE GENOMIC DNA]</scope>
    <source>
        <strain evidence="3">JCM6362</strain>
    </source>
</reference>
<evidence type="ECO:0008006" key="4">
    <source>
        <dbReference type="Google" id="ProtNLM"/>
    </source>
</evidence>
<accession>A0A100XGI7</accession>
<reference evidence="2 3" key="1">
    <citation type="journal article" date="2016" name="Genome Announc.">
        <title>Draft Genome Sequences of Five Rapidly Growing Mycobacterium Species, M. thermoresistibile, M. fortuitum subsp. acetamidolyticum, M. canariasense, M. brisbanense, and M. novocastrense.</title>
        <authorList>
            <person name="Katahira K."/>
            <person name="Ogura Y."/>
            <person name="Gotoh Y."/>
            <person name="Hayashi T."/>
        </authorList>
    </citation>
    <scope>NUCLEOTIDE SEQUENCE [LARGE SCALE GENOMIC DNA]</scope>
    <source>
        <strain evidence="2 3">JCM6362</strain>
    </source>
</reference>
<gene>
    <name evidence="2" type="ORF">RMCT_3093</name>
</gene>
<proteinExistence type="predicted"/>
<dbReference type="OrthoDB" id="4764899at2"/>
<evidence type="ECO:0000256" key="1">
    <source>
        <dbReference type="SAM" id="MobiDB-lite"/>
    </source>
</evidence>
<feature type="compositionally biased region" description="Polar residues" evidence="1">
    <location>
        <begin position="178"/>
        <end position="190"/>
    </location>
</feature>
<organism evidence="2 3">
    <name type="scientific">Mycolicibacterium thermoresistibile</name>
    <name type="common">Mycobacterium thermoresistibile</name>
    <dbReference type="NCBI Taxonomy" id="1797"/>
    <lineage>
        <taxon>Bacteria</taxon>
        <taxon>Bacillati</taxon>
        <taxon>Actinomycetota</taxon>
        <taxon>Actinomycetes</taxon>
        <taxon>Mycobacteriales</taxon>
        <taxon>Mycobacteriaceae</taxon>
        <taxon>Mycolicibacterium</taxon>
    </lineage>
</organism>
<dbReference type="STRING" id="1797.RMCT_3093"/>
<dbReference type="Proteomes" id="UP000069654">
    <property type="component" value="Unassembled WGS sequence"/>
</dbReference>
<comment type="caution">
    <text evidence="2">The sequence shown here is derived from an EMBL/GenBank/DDBJ whole genome shotgun (WGS) entry which is preliminary data.</text>
</comment>
<dbReference type="EMBL" id="BCTB01000031">
    <property type="protein sequence ID" value="GAT16124.1"/>
    <property type="molecule type" value="Genomic_DNA"/>
</dbReference>